<feature type="domain" description="Peptidoglycan binding-like" evidence="3">
    <location>
        <begin position="187"/>
        <end position="235"/>
    </location>
</feature>
<dbReference type="InterPro" id="IPR036366">
    <property type="entry name" value="PGBDSf"/>
</dbReference>
<dbReference type="AlphaFoldDB" id="A0A508SVA8"/>
<feature type="transmembrane region" description="Helical" evidence="2">
    <location>
        <begin position="43"/>
        <end position="63"/>
    </location>
</feature>
<comment type="caution">
    <text evidence="4">The sequence shown here is derived from an EMBL/GenBank/DDBJ whole genome shotgun (WGS) entry which is preliminary data.</text>
</comment>
<dbReference type="RefSeq" id="WP_172627897.1">
    <property type="nucleotide sequence ID" value="NZ_CAADFC020000004.1"/>
</dbReference>
<dbReference type="EMBL" id="CAADFC020000004">
    <property type="protein sequence ID" value="VIO65701.1"/>
    <property type="molecule type" value="Genomic_DNA"/>
</dbReference>
<evidence type="ECO:0000313" key="5">
    <source>
        <dbReference type="Proteomes" id="UP000328092"/>
    </source>
</evidence>
<dbReference type="InterPro" id="IPR002477">
    <property type="entry name" value="Peptidoglycan-bd-like"/>
</dbReference>
<evidence type="ECO:0000259" key="3">
    <source>
        <dbReference type="Pfam" id="PF01471"/>
    </source>
</evidence>
<dbReference type="InterPro" id="IPR036365">
    <property type="entry name" value="PGBD-like_sf"/>
</dbReference>
<reference evidence="4" key="1">
    <citation type="submission" date="2019-02" db="EMBL/GenBank/DDBJ databases">
        <authorList>
            <person name="Pothier F.J."/>
        </authorList>
    </citation>
    <scope>NUCLEOTIDE SEQUENCE</scope>
    <source>
        <strain evidence="4">CI-1B</strain>
    </source>
</reference>
<evidence type="ECO:0000313" key="4">
    <source>
        <dbReference type="EMBL" id="VIO65701.1"/>
    </source>
</evidence>
<keyword evidence="2" id="KW-0472">Membrane</keyword>
<gene>
    <name evidence="4" type="ORF">CI1B_08080</name>
</gene>
<dbReference type="SUPFAM" id="SSF47090">
    <property type="entry name" value="PGBD-like"/>
    <property type="match status" value="1"/>
</dbReference>
<name>A0A508SVA8_9BRAD</name>
<feature type="region of interest" description="Disordered" evidence="1">
    <location>
        <begin position="86"/>
        <end position="182"/>
    </location>
</feature>
<keyword evidence="2" id="KW-1133">Transmembrane helix</keyword>
<dbReference type="Gene3D" id="1.10.101.10">
    <property type="entry name" value="PGBD-like superfamily/PGBD"/>
    <property type="match status" value="1"/>
</dbReference>
<keyword evidence="2" id="KW-0812">Transmembrane</keyword>
<organism evidence="4 5">
    <name type="scientific">Bradyrhizobium ivorense</name>
    <dbReference type="NCBI Taxonomy" id="2511166"/>
    <lineage>
        <taxon>Bacteria</taxon>
        <taxon>Pseudomonadati</taxon>
        <taxon>Pseudomonadota</taxon>
        <taxon>Alphaproteobacteria</taxon>
        <taxon>Hyphomicrobiales</taxon>
        <taxon>Nitrobacteraceae</taxon>
        <taxon>Bradyrhizobium</taxon>
    </lineage>
</organism>
<proteinExistence type="predicted"/>
<feature type="compositionally biased region" description="Polar residues" evidence="1">
    <location>
        <begin position="148"/>
        <end position="157"/>
    </location>
</feature>
<protein>
    <recommendedName>
        <fullName evidence="3">Peptidoglycan binding-like domain-containing protein</fullName>
    </recommendedName>
</protein>
<sequence length="251" mass="26286">MPRQTLDDDEAPRRRRGAKAVAIEAEQERGLLLRVLLYSPKDMVAGVLAAAAIVAILTNALFLQAGRHPSPMFGGSVVTLPPPAPAAAVASPLPRPRPAEAAARPAEPAAVEPPKPVETRAVETKPTEARQDAKPVEPRPAESKPSDPMTNLVTKSTAPAAAAAPSNVIRPPAPIPPAATAHQNAAGKRIAAVQRALTQYGYGQLKPTGTIGADTQTAIAKFERARKLPVTGQMSDRLVHELTAMIGHSIE</sequence>
<evidence type="ECO:0000256" key="1">
    <source>
        <dbReference type="SAM" id="MobiDB-lite"/>
    </source>
</evidence>
<dbReference type="Proteomes" id="UP000328092">
    <property type="component" value="Unassembled WGS sequence"/>
</dbReference>
<feature type="compositionally biased region" description="Basic and acidic residues" evidence="1">
    <location>
        <begin position="115"/>
        <end position="145"/>
    </location>
</feature>
<evidence type="ECO:0000256" key="2">
    <source>
        <dbReference type="SAM" id="Phobius"/>
    </source>
</evidence>
<feature type="compositionally biased region" description="Low complexity" evidence="1">
    <location>
        <begin position="99"/>
        <end position="110"/>
    </location>
</feature>
<dbReference type="Pfam" id="PF01471">
    <property type="entry name" value="PG_binding_1"/>
    <property type="match status" value="1"/>
</dbReference>
<accession>A0A508SVA8</accession>
<keyword evidence="5" id="KW-1185">Reference proteome</keyword>